<protein>
    <submittedName>
        <fullName evidence="1">Uncharacterized protein</fullName>
    </submittedName>
</protein>
<dbReference type="RefSeq" id="WP_182741280.1">
    <property type="nucleotide sequence ID" value="NZ_JBDPZN010000018.1"/>
</dbReference>
<sequence length="102" mass="11744">MVLLQLKTLKPTLGTSFNSRVKFVVLCLTHQLTTAVIRYEYYDSHGIGERDFDTAFEMNDATEVTREVIRRLGSSAESIIDRELGQGTYQHWLDIDPQKSMF</sequence>
<name>A0ABV0FYN6_9GAMM</name>
<reference evidence="1 2" key="1">
    <citation type="submission" date="2024-05" db="EMBL/GenBank/DDBJ databases">
        <title>Genome sequencing of Marine Estuary Bacteria, Shewanella vesiculosa and S. baltica, and Pseudomonas syringae.</title>
        <authorList>
            <person name="Gurung A."/>
            <person name="Maclea K.S."/>
        </authorList>
    </citation>
    <scope>NUCLEOTIDE SEQUENCE [LARGE SCALE GENOMIC DNA]</scope>
    <source>
        <strain evidence="1 2">1A</strain>
    </source>
</reference>
<evidence type="ECO:0000313" key="1">
    <source>
        <dbReference type="EMBL" id="MEO3684596.1"/>
    </source>
</evidence>
<gene>
    <name evidence="1" type="ORF">ABHN84_20235</name>
</gene>
<organism evidence="1 2">
    <name type="scientific">Shewanella vesiculosa</name>
    <dbReference type="NCBI Taxonomy" id="518738"/>
    <lineage>
        <taxon>Bacteria</taxon>
        <taxon>Pseudomonadati</taxon>
        <taxon>Pseudomonadota</taxon>
        <taxon>Gammaproteobacteria</taxon>
        <taxon>Alteromonadales</taxon>
        <taxon>Shewanellaceae</taxon>
        <taxon>Shewanella</taxon>
    </lineage>
</organism>
<keyword evidence="2" id="KW-1185">Reference proteome</keyword>
<proteinExistence type="predicted"/>
<evidence type="ECO:0000313" key="2">
    <source>
        <dbReference type="Proteomes" id="UP001477278"/>
    </source>
</evidence>
<dbReference type="Proteomes" id="UP001477278">
    <property type="component" value="Unassembled WGS sequence"/>
</dbReference>
<comment type="caution">
    <text evidence="1">The sequence shown here is derived from an EMBL/GenBank/DDBJ whole genome shotgun (WGS) entry which is preliminary data.</text>
</comment>
<dbReference type="EMBL" id="JBDPZN010000018">
    <property type="protein sequence ID" value="MEO3684596.1"/>
    <property type="molecule type" value="Genomic_DNA"/>
</dbReference>
<accession>A0ABV0FYN6</accession>